<dbReference type="EMBL" id="WUAV01000004">
    <property type="protein sequence ID" value="KAF1758869.1"/>
    <property type="molecule type" value="Genomic_DNA"/>
</dbReference>
<evidence type="ECO:0000313" key="1">
    <source>
        <dbReference type="EMBL" id="KAF1758869.1"/>
    </source>
</evidence>
<dbReference type="RefSeq" id="XP_053585557.1">
    <property type="nucleotide sequence ID" value="XM_053730785.1"/>
</dbReference>
<organism evidence="1 2">
    <name type="scientific">Caenorhabditis remanei</name>
    <name type="common">Caenorhabditis vulgaris</name>
    <dbReference type="NCBI Taxonomy" id="31234"/>
    <lineage>
        <taxon>Eukaryota</taxon>
        <taxon>Metazoa</taxon>
        <taxon>Ecdysozoa</taxon>
        <taxon>Nematoda</taxon>
        <taxon>Chromadorea</taxon>
        <taxon>Rhabditida</taxon>
        <taxon>Rhabditina</taxon>
        <taxon>Rhabditomorpha</taxon>
        <taxon>Rhabditoidea</taxon>
        <taxon>Rhabditidae</taxon>
        <taxon>Peloderinae</taxon>
        <taxon>Caenorhabditis</taxon>
    </lineage>
</organism>
<comment type="caution">
    <text evidence="1">The sequence shown here is derived from an EMBL/GenBank/DDBJ whole genome shotgun (WGS) entry which is preliminary data.</text>
</comment>
<accession>A0A6A5GWD7</accession>
<protein>
    <submittedName>
        <fullName evidence="1">Uncharacterized protein</fullName>
    </submittedName>
</protein>
<dbReference type="CTD" id="78776016"/>
<reference evidence="1 2" key="1">
    <citation type="submission" date="2019-12" db="EMBL/GenBank/DDBJ databases">
        <title>Chromosome-level assembly of the Caenorhabditis remanei genome.</title>
        <authorList>
            <person name="Teterina A.A."/>
            <person name="Willis J.H."/>
            <person name="Phillips P.C."/>
        </authorList>
    </citation>
    <scope>NUCLEOTIDE SEQUENCE [LARGE SCALE GENOMIC DNA]</scope>
    <source>
        <strain evidence="1 2">PX506</strain>
        <tissue evidence="1">Whole organism</tissue>
    </source>
</reference>
<sequence length="110" mass="12444">MFQRTATSYSNSETEILKNTIDALRAFSYQEIQSEKCSTMNQLESYMTSNLVGSVMEKYFENSLTENICSHSISFFQPTCQQLMSSVAPRLVSLTAVLAKENKFSRALNC</sequence>
<name>A0A6A5GWD7_CAERE</name>
<dbReference type="Proteomes" id="UP000483820">
    <property type="component" value="Chromosome IV"/>
</dbReference>
<dbReference type="AlphaFoldDB" id="A0A6A5GWD7"/>
<dbReference type="GeneID" id="78776016"/>
<dbReference type="KEGG" id="crq:GCK72_015329"/>
<evidence type="ECO:0000313" key="2">
    <source>
        <dbReference type="Proteomes" id="UP000483820"/>
    </source>
</evidence>
<proteinExistence type="predicted"/>
<gene>
    <name evidence="1" type="ORF">GCK72_015329</name>
</gene>